<feature type="transmembrane region" description="Helical" evidence="2">
    <location>
        <begin position="33"/>
        <end position="54"/>
    </location>
</feature>
<gene>
    <name evidence="4" type="ORF">SAMN02745244_01099</name>
</gene>
<sequence>MHKPQRPSKPDLTPPKAPRPDAVQLRARRSPRLIALGVLLVVLGGLGAAALYTMNANHESVIVMATDVRRGEVIEASDLAVVEVPDTLSVPRLSATELESLVGQRALSDLPSGSFPLHRHVGENPLPDGEALVGLRLTLGRLPSSDLPAGTKVRVVGLTEGSEQAVDATTVSLPAPLDDPNTFALDIRVTDTDADAVARLAAGDLVAVVVVGS</sequence>
<evidence type="ECO:0000256" key="2">
    <source>
        <dbReference type="SAM" id="Phobius"/>
    </source>
</evidence>
<dbReference type="EMBL" id="FQZG01000015">
    <property type="protein sequence ID" value="SHI80151.1"/>
    <property type="molecule type" value="Genomic_DNA"/>
</dbReference>
<keyword evidence="2" id="KW-0812">Transmembrane</keyword>
<dbReference type="STRING" id="1123357.SAMN02745244_01099"/>
<feature type="domain" description="SAF" evidence="3">
    <location>
        <begin position="59"/>
        <end position="122"/>
    </location>
</feature>
<keyword evidence="2" id="KW-0472">Membrane</keyword>
<feature type="region of interest" description="Disordered" evidence="1">
    <location>
        <begin position="1"/>
        <end position="22"/>
    </location>
</feature>
<evidence type="ECO:0000259" key="3">
    <source>
        <dbReference type="SMART" id="SM00858"/>
    </source>
</evidence>
<dbReference type="SMART" id="SM00858">
    <property type="entry name" value="SAF"/>
    <property type="match status" value="1"/>
</dbReference>
<dbReference type="RefSeq" id="WP_073186535.1">
    <property type="nucleotide sequence ID" value="NZ_FQZG01000015.1"/>
</dbReference>
<dbReference type="CDD" id="cd11614">
    <property type="entry name" value="SAF_CpaB_FlgA_like"/>
    <property type="match status" value="1"/>
</dbReference>
<keyword evidence="2" id="KW-1133">Transmembrane helix</keyword>
<evidence type="ECO:0000256" key="1">
    <source>
        <dbReference type="SAM" id="MobiDB-lite"/>
    </source>
</evidence>
<dbReference type="AlphaFoldDB" id="A0A1M6E3X1"/>
<name>A0A1M6E3X1_9ACTN</name>
<evidence type="ECO:0000313" key="5">
    <source>
        <dbReference type="Proteomes" id="UP000184512"/>
    </source>
</evidence>
<reference evidence="4 5" key="1">
    <citation type="submission" date="2016-11" db="EMBL/GenBank/DDBJ databases">
        <authorList>
            <person name="Jaros S."/>
            <person name="Januszkiewicz K."/>
            <person name="Wedrychowicz H."/>
        </authorList>
    </citation>
    <scope>NUCLEOTIDE SEQUENCE [LARGE SCALE GENOMIC DNA]</scope>
    <source>
        <strain evidence="4 5">DSM 12906</strain>
    </source>
</reference>
<proteinExistence type="predicted"/>
<accession>A0A1M6E3X1</accession>
<organism evidence="4 5">
    <name type="scientific">Tessaracoccus bendigoensis DSM 12906</name>
    <dbReference type="NCBI Taxonomy" id="1123357"/>
    <lineage>
        <taxon>Bacteria</taxon>
        <taxon>Bacillati</taxon>
        <taxon>Actinomycetota</taxon>
        <taxon>Actinomycetes</taxon>
        <taxon>Propionibacteriales</taxon>
        <taxon>Propionibacteriaceae</taxon>
        <taxon>Tessaracoccus</taxon>
    </lineage>
</organism>
<dbReference type="Proteomes" id="UP000184512">
    <property type="component" value="Unassembled WGS sequence"/>
</dbReference>
<dbReference type="Pfam" id="PF08666">
    <property type="entry name" value="SAF"/>
    <property type="match status" value="1"/>
</dbReference>
<protein>
    <submittedName>
        <fullName evidence="4">SAF domain-containing protein</fullName>
    </submittedName>
</protein>
<evidence type="ECO:0000313" key="4">
    <source>
        <dbReference type="EMBL" id="SHI80151.1"/>
    </source>
</evidence>
<dbReference type="InterPro" id="IPR013974">
    <property type="entry name" value="SAF"/>
</dbReference>
<keyword evidence="5" id="KW-1185">Reference proteome</keyword>